<accession>A0ABR1ZCL0</accession>
<feature type="compositionally biased region" description="Polar residues" evidence="1">
    <location>
        <begin position="51"/>
        <end position="63"/>
    </location>
</feature>
<reference evidence="2 3" key="1">
    <citation type="journal article" date="2024" name="G3 (Bethesda)">
        <title>Genome assembly of Hibiscus sabdariffa L. provides insights into metabolisms of medicinal natural products.</title>
        <authorList>
            <person name="Kim T."/>
        </authorList>
    </citation>
    <scope>NUCLEOTIDE SEQUENCE [LARGE SCALE GENOMIC DNA]</scope>
    <source>
        <strain evidence="2">TK-2024</strain>
        <tissue evidence="2">Old leaves</tissue>
    </source>
</reference>
<comment type="caution">
    <text evidence="2">The sequence shown here is derived from an EMBL/GenBank/DDBJ whole genome shotgun (WGS) entry which is preliminary data.</text>
</comment>
<protein>
    <submittedName>
        <fullName evidence="2">Uncharacterized protein</fullName>
    </submittedName>
</protein>
<dbReference type="Proteomes" id="UP001396334">
    <property type="component" value="Unassembled WGS sequence"/>
</dbReference>
<gene>
    <name evidence="2" type="ORF">V6N11_064406</name>
</gene>
<proteinExistence type="predicted"/>
<organism evidence="2 3">
    <name type="scientific">Hibiscus sabdariffa</name>
    <name type="common">roselle</name>
    <dbReference type="NCBI Taxonomy" id="183260"/>
    <lineage>
        <taxon>Eukaryota</taxon>
        <taxon>Viridiplantae</taxon>
        <taxon>Streptophyta</taxon>
        <taxon>Embryophyta</taxon>
        <taxon>Tracheophyta</taxon>
        <taxon>Spermatophyta</taxon>
        <taxon>Magnoliopsida</taxon>
        <taxon>eudicotyledons</taxon>
        <taxon>Gunneridae</taxon>
        <taxon>Pentapetalae</taxon>
        <taxon>rosids</taxon>
        <taxon>malvids</taxon>
        <taxon>Malvales</taxon>
        <taxon>Malvaceae</taxon>
        <taxon>Malvoideae</taxon>
        <taxon>Hibiscus</taxon>
    </lineage>
</organism>
<name>A0ABR1ZCL0_9ROSI</name>
<dbReference type="EMBL" id="JBBPBN010001533">
    <property type="protein sequence ID" value="KAK8478021.1"/>
    <property type="molecule type" value="Genomic_DNA"/>
</dbReference>
<evidence type="ECO:0000256" key="1">
    <source>
        <dbReference type="SAM" id="MobiDB-lite"/>
    </source>
</evidence>
<evidence type="ECO:0000313" key="3">
    <source>
        <dbReference type="Proteomes" id="UP001396334"/>
    </source>
</evidence>
<sequence>MEDKRICEENVRAGKYGPWLKASSTWVKHDEGYRKKDVGSNKLQIKEHASTIMTTSDKTNAMDNESHRWGDSPKAIDSTRQTTRDKVQTLPSPIKVMMQESDDFLGLMMKAGYQGIVSDFTYSQQGAC</sequence>
<feature type="region of interest" description="Disordered" evidence="1">
    <location>
        <begin position="51"/>
        <end position="87"/>
    </location>
</feature>
<evidence type="ECO:0000313" key="2">
    <source>
        <dbReference type="EMBL" id="KAK8478021.1"/>
    </source>
</evidence>
<keyword evidence="3" id="KW-1185">Reference proteome</keyword>